<protein>
    <submittedName>
        <fullName evidence="2">Tlr0377 protein</fullName>
    </submittedName>
</protein>
<evidence type="ECO:0000256" key="1">
    <source>
        <dbReference type="SAM" id="Phobius"/>
    </source>
</evidence>
<evidence type="ECO:0000313" key="2">
    <source>
        <dbReference type="EMBL" id="BAC07929.1"/>
    </source>
</evidence>
<dbReference type="AlphaFoldDB" id="Q8DLU9"/>
<accession>Q8DLU9</accession>
<evidence type="ECO:0000313" key="3">
    <source>
        <dbReference type="Proteomes" id="UP000000440"/>
    </source>
</evidence>
<proteinExistence type="predicted"/>
<dbReference type="EnsemblBacteria" id="BAC07929">
    <property type="protein sequence ID" value="BAC07929"/>
    <property type="gene ID" value="BAC07929"/>
</dbReference>
<keyword evidence="1" id="KW-1133">Transmembrane helix</keyword>
<feature type="transmembrane region" description="Helical" evidence="1">
    <location>
        <begin position="115"/>
        <end position="138"/>
    </location>
</feature>
<dbReference type="eggNOG" id="COG4325">
    <property type="taxonomic scope" value="Bacteria"/>
</dbReference>
<reference evidence="2 3" key="1">
    <citation type="journal article" date="2002" name="DNA Res.">
        <title>Complete genome structure of the thermophilic cyanobacterium Thermosynechococcus elongatus BP-1.</title>
        <authorList>
            <person name="Nakamura Y."/>
            <person name="Kaneko T."/>
            <person name="Sato S."/>
            <person name="Ikeuchi M."/>
            <person name="Katoh H."/>
            <person name="Sasamoto S."/>
            <person name="Watanabe A."/>
            <person name="Iriguchi M."/>
            <person name="Kawashima K."/>
            <person name="Kimura T."/>
            <person name="Kishida Y."/>
            <person name="Kiyokawa C."/>
            <person name="Kohara M."/>
            <person name="Matsumoto M."/>
            <person name="Matsuno A."/>
            <person name="Nakazaki N."/>
            <person name="Shimpo S."/>
            <person name="Sugimoto M."/>
            <person name="Takeuchi C."/>
            <person name="Yamada M."/>
            <person name="Tabata S."/>
        </authorList>
    </citation>
    <scope>NUCLEOTIDE SEQUENCE [LARGE SCALE GENOMIC DNA]</scope>
    <source>
        <strain evidence="3">IAM M-273 / NIES-2133 / BP-1</strain>
    </source>
</reference>
<keyword evidence="1" id="KW-0472">Membrane</keyword>
<organism evidence="2 3">
    <name type="scientific">Thermosynechococcus vestitus (strain NIES-2133 / IAM M-273 / BP-1)</name>
    <dbReference type="NCBI Taxonomy" id="197221"/>
    <lineage>
        <taxon>Bacteria</taxon>
        <taxon>Bacillati</taxon>
        <taxon>Cyanobacteriota</taxon>
        <taxon>Cyanophyceae</taxon>
        <taxon>Acaryochloridales</taxon>
        <taxon>Thermosynechococcaceae</taxon>
        <taxon>Thermosynechococcus</taxon>
    </lineage>
</organism>
<sequence>MAFAVSLVTLALLDSGAQVVVAHLKPTAPTLFPWPVAGTFDTSFAPEVWLAVIGLTLGTLIIVISIAAQNIPKITELYMQDWISLIYVWSLVLGGAHIFYIKVLQDLGRQPVGSILLNLYGLLPLAILTALPYIFYILQSIQPESVVQQIYRHQSRYMRQLAVILKEGFSYQPWFLRRSQAYLIAGLNQLDDLLAYVAFRGTQAEIISAVSELLQDYISCKPNYPAYFFRLSGAVKGDIAFKTMFDQFSQIEENHTFYEQKCFRLLGNAYVRFLEEGQFPLASLCGSEMCAIAHRILSRGDDILLDLIIIRFNTMMRFAIKHGSRHNEARNLYNLAFHYRRFIESLVHYQRPHLTQKCVHHLRTYGNEVYELAQSSPALYFIVDVFAAELKKVLILVNEQQWEEQLQLELLEEMLRLDNPPELRHPQNGDRPYGKSTGVRLLQMGLALFYLARQQPQFAQRIVADIVEDAAVLGLSEFKRLFHQNCDRLRQAEPRFWEDTDRGNANLYYSEHTEQLGDLQTLVDRACQALEIAQSS</sequence>
<feature type="transmembrane region" description="Helical" evidence="1">
    <location>
        <begin position="82"/>
        <end position="103"/>
    </location>
</feature>
<keyword evidence="3" id="KW-1185">Reference proteome</keyword>
<name>Q8DLU9_THEVB</name>
<dbReference type="Proteomes" id="UP000000440">
    <property type="component" value="Chromosome"/>
</dbReference>
<dbReference type="EMBL" id="BA000039">
    <property type="protein sequence ID" value="BAC07929.1"/>
    <property type="molecule type" value="Genomic_DNA"/>
</dbReference>
<feature type="transmembrane region" description="Helical" evidence="1">
    <location>
        <begin position="48"/>
        <end position="70"/>
    </location>
</feature>
<dbReference type="KEGG" id="tel:tlr0377"/>
<keyword evidence="1" id="KW-0812">Transmembrane</keyword>
<gene>
    <name evidence="2" type="ordered locus">tlr0377</name>
</gene>